<dbReference type="InterPro" id="IPR007814">
    <property type="entry name" value="PaaA_PaaC"/>
</dbReference>
<keyword evidence="1" id="KW-0560">Oxidoreductase</keyword>
<dbReference type="EC" id="1.14.13.149" evidence="1"/>
<dbReference type="InterPro" id="IPR052703">
    <property type="entry name" value="Aromatic_CoA_ox/epox"/>
</dbReference>
<dbReference type="SUPFAM" id="SSF47240">
    <property type="entry name" value="Ferritin-like"/>
    <property type="match status" value="1"/>
</dbReference>
<keyword evidence="2" id="KW-1185">Reference proteome</keyword>
<dbReference type="InterPro" id="IPR011882">
    <property type="entry name" value="PaaC"/>
</dbReference>
<dbReference type="GO" id="GO:0097266">
    <property type="term" value="F:phenylacetyl-CoA 1,2-epoxidase activity"/>
    <property type="evidence" value="ECO:0007669"/>
    <property type="project" value="UniProtKB-EC"/>
</dbReference>
<dbReference type="InterPro" id="IPR012347">
    <property type="entry name" value="Ferritin-like"/>
</dbReference>
<dbReference type="InterPro" id="IPR009078">
    <property type="entry name" value="Ferritin-like_SF"/>
</dbReference>
<evidence type="ECO:0000313" key="1">
    <source>
        <dbReference type="EMBL" id="MFB9994596.1"/>
    </source>
</evidence>
<dbReference type="PIRSF" id="PIRSF037834">
    <property type="entry name" value="PA_CoA_Oase3"/>
    <property type="match status" value="1"/>
</dbReference>
<dbReference type="NCBIfam" id="TIGR02158">
    <property type="entry name" value="PA_CoA_Oxy3"/>
    <property type="match status" value="1"/>
</dbReference>
<dbReference type="PANTHER" id="PTHR30458:SF0">
    <property type="entry name" value="1,2-PHENYLACETYL-COA EPOXIDASE, SUBUNIT C"/>
    <property type="match status" value="1"/>
</dbReference>
<organism evidence="1 2">
    <name type="scientific">Deinococcus oregonensis</name>
    <dbReference type="NCBI Taxonomy" id="1805970"/>
    <lineage>
        <taxon>Bacteria</taxon>
        <taxon>Thermotogati</taxon>
        <taxon>Deinococcota</taxon>
        <taxon>Deinococci</taxon>
        <taxon>Deinococcales</taxon>
        <taxon>Deinococcaceae</taxon>
        <taxon>Deinococcus</taxon>
    </lineage>
</organism>
<name>A0ABV6B848_9DEIO</name>
<comment type="caution">
    <text evidence="1">The sequence shown here is derived from an EMBL/GenBank/DDBJ whole genome shotgun (WGS) entry which is preliminary data.</text>
</comment>
<dbReference type="PANTHER" id="PTHR30458">
    <property type="entry name" value="PHENYLACETIC ACID DEGRADATION PROTEIN PAA"/>
    <property type="match status" value="1"/>
</dbReference>
<sequence length="263" mass="28960">MTESALTQPTPAFTASVKSALIARLTALADDEITLSHRVAEWTGHAPLLEEDIALANIAQDELGHATLWLGLRATLDGSNADTLAYHRDPAEFRNAPLTELPKGDWAVTMVRQYLFDAWEVLWLDSARQSSYTPLAEAAAQALREEKFHLQHTALWVERLALGTPESTRRTQAALNQLWAYALGLFDPLPAEADALGAGLLPDVTALQTRWLGLVRGHLEGVGLSIPAASPLPYSRHQHTEHLAPLLADFQRVAREFPESQVW</sequence>
<dbReference type="RefSeq" id="WP_380015701.1">
    <property type="nucleotide sequence ID" value="NZ_JBHLYR010000063.1"/>
</dbReference>
<evidence type="ECO:0000313" key="2">
    <source>
        <dbReference type="Proteomes" id="UP001589733"/>
    </source>
</evidence>
<proteinExistence type="predicted"/>
<dbReference type="Pfam" id="PF05138">
    <property type="entry name" value="PaaA_PaaC"/>
    <property type="match status" value="1"/>
</dbReference>
<accession>A0ABV6B848</accession>
<dbReference type="EMBL" id="JBHLYR010000063">
    <property type="protein sequence ID" value="MFB9994596.1"/>
    <property type="molecule type" value="Genomic_DNA"/>
</dbReference>
<gene>
    <name evidence="1" type="primary">paaC</name>
    <name evidence="1" type="ORF">ACFFLM_21795</name>
</gene>
<reference evidence="1 2" key="1">
    <citation type="submission" date="2024-09" db="EMBL/GenBank/DDBJ databases">
        <authorList>
            <person name="Sun Q."/>
            <person name="Mori K."/>
        </authorList>
    </citation>
    <scope>NUCLEOTIDE SEQUENCE [LARGE SCALE GENOMIC DNA]</scope>
    <source>
        <strain evidence="1 2">JCM 13503</strain>
    </source>
</reference>
<protein>
    <submittedName>
        <fullName evidence="1">1,2-phenylacetyl-CoA epoxidase subunit PaaC</fullName>
        <ecNumber evidence="1">1.14.13.149</ecNumber>
    </submittedName>
</protein>
<dbReference type="Gene3D" id="1.20.1260.10">
    <property type="match status" value="1"/>
</dbReference>
<dbReference type="Proteomes" id="UP001589733">
    <property type="component" value="Unassembled WGS sequence"/>
</dbReference>